<evidence type="ECO:0000256" key="1">
    <source>
        <dbReference type="SAM" id="MobiDB-lite"/>
    </source>
</evidence>
<feature type="compositionally biased region" description="Polar residues" evidence="1">
    <location>
        <begin position="80"/>
        <end position="121"/>
    </location>
</feature>
<evidence type="ECO:0000313" key="2">
    <source>
        <dbReference type="EMBL" id="CAI9288597.1"/>
    </source>
</evidence>
<dbReference type="Proteomes" id="UP001177003">
    <property type="component" value="Chromosome 5"/>
</dbReference>
<keyword evidence="3" id="KW-1185">Reference proteome</keyword>
<evidence type="ECO:0000313" key="3">
    <source>
        <dbReference type="Proteomes" id="UP001177003"/>
    </source>
</evidence>
<reference evidence="2" key="1">
    <citation type="submission" date="2023-04" db="EMBL/GenBank/DDBJ databases">
        <authorList>
            <person name="Vijverberg K."/>
            <person name="Xiong W."/>
            <person name="Schranz E."/>
        </authorList>
    </citation>
    <scope>NUCLEOTIDE SEQUENCE</scope>
</reference>
<proteinExistence type="predicted"/>
<protein>
    <submittedName>
        <fullName evidence="2">Uncharacterized protein</fullName>
    </submittedName>
</protein>
<organism evidence="2 3">
    <name type="scientific">Lactuca saligna</name>
    <name type="common">Willowleaf lettuce</name>
    <dbReference type="NCBI Taxonomy" id="75948"/>
    <lineage>
        <taxon>Eukaryota</taxon>
        <taxon>Viridiplantae</taxon>
        <taxon>Streptophyta</taxon>
        <taxon>Embryophyta</taxon>
        <taxon>Tracheophyta</taxon>
        <taxon>Spermatophyta</taxon>
        <taxon>Magnoliopsida</taxon>
        <taxon>eudicotyledons</taxon>
        <taxon>Gunneridae</taxon>
        <taxon>Pentapetalae</taxon>
        <taxon>asterids</taxon>
        <taxon>campanulids</taxon>
        <taxon>Asterales</taxon>
        <taxon>Asteraceae</taxon>
        <taxon>Cichorioideae</taxon>
        <taxon>Cichorieae</taxon>
        <taxon>Lactucinae</taxon>
        <taxon>Lactuca</taxon>
    </lineage>
</organism>
<accession>A0AA36EAS0</accession>
<sequence length="121" mass="12952">MVIPSSTTPPTVKDANATQSFLQQLLPNQVAGTQTKTTTTKSGGRHATGGLPNTIDNTDDRGTWDVLPNVTDKPNDKRNNSGYPNSNAGPKNEKLNSTFPTSIRNKHYSTPQNLTVSATCP</sequence>
<gene>
    <name evidence="2" type="ORF">LSALG_LOCUS27881</name>
</gene>
<feature type="region of interest" description="Disordered" evidence="1">
    <location>
        <begin position="25"/>
        <end position="121"/>
    </location>
</feature>
<name>A0AA36EAS0_LACSI</name>
<dbReference type="EMBL" id="OX465081">
    <property type="protein sequence ID" value="CAI9288597.1"/>
    <property type="molecule type" value="Genomic_DNA"/>
</dbReference>
<dbReference type="AlphaFoldDB" id="A0AA36EAS0"/>